<dbReference type="Proteomes" id="UP001067121">
    <property type="component" value="Unassembled WGS sequence"/>
</dbReference>
<evidence type="ECO:0000313" key="2">
    <source>
        <dbReference type="EMBL" id="MCY8318273.1"/>
    </source>
</evidence>
<evidence type="ECO:0000313" key="3">
    <source>
        <dbReference type="Proteomes" id="UP001067121"/>
    </source>
</evidence>
<proteinExistence type="predicted"/>
<reference evidence="2" key="1">
    <citation type="submission" date="2022-02" db="EMBL/GenBank/DDBJ databases">
        <title>Crop Bioprotection Bacillus Genome Sequencing.</title>
        <authorList>
            <person name="Dunlap C."/>
        </authorList>
    </citation>
    <scope>NUCLEOTIDE SEQUENCE</scope>
    <source>
        <strain evidence="2">98-1</strain>
    </source>
</reference>
<name>A0AAP3CL38_BACVA</name>
<sequence length="51" mass="6300">MDKMKELIRKNLSLKKMLEANEREILEEKRKIRTQKFSRKLIERQKEKALV</sequence>
<keyword evidence="1" id="KW-0175">Coiled coil</keyword>
<protein>
    <submittedName>
        <fullName evidence="2">Uncharacterized protein</fullName>
    </submittedName>
</protein>
<feature type="coiled-coil region" evidence="1">
    <location>
        <begin position="4"/>
        <end position="35"/>
    </location>
</feature>
<dbReference type="AlphaFoldDB" id="A0AAP3CL38"/>
<evidence type="ECO:0000256" key="1">
    <source>
        <dbReference type="SAM" id="Coils"/>
    </source>
</evidence>
<accession>A0AAP3CL38</accession>
<organism evidence="2 3">
    <name type="scientific">Bacillus vallismortis</name>
    <dbReference type="NCBI Taxonomy" id="72361"/>
    <lineage>
        <taxon>Bacteria</taxon>
        <taxon>Bacillati</taxon>
        <taxon>Bacillota</taxon>
        <taxon>Bacilli</taxon>
        <taxon>Bacillales</taxon>
        <taxon>Bacillaceae</taxon>
        <taxon>Bacillus</taxon>
    </lineage>
</organism>
<dbReference type="RefSeq" id="WP_268544488.1">
    <property type="nucleotide sequence ID" value="NZ_JALAOH010000055.1"/>
</dbReference>
<gene>
    <name evidence="2" type="ORF">MOC71_16400</name>
</gene>
<dbReference type="EMBL" id="JALAOH010000055">
    <property type="protein sequence ID" value="MCY8318273.1"/>
    <property type="molecule type" value="Genomic_DNA"/>
</dbReference>
<comment type="caution">
    <text evidence="2">The sequence shown here is derived from an EMBL/GenBank/DDBJ whole genome shotgun (WGS) entry which is preliminary data.</text>
</comment>